<dbReference type="RefSeq" id="WP_324620028.1">
    <property type="nucleotide sequence ID" value="NZ_JAYKOT010000003.1"/>
</dbReference>
<dbReference type="PROSITE" id="PS51831">
    <property type="entry name" value="HD"/>
    <property type="match status" value="1"/>
</dbReference>
<dbReference type="SMART" id="SM00471">
    <property type="entry name" value="HDc"/>
    <property type="match status" value="1"/>
</dbReference>
<evidence type="ECO:0000259" key="1">
    <source>
        <dbReference type="PROSITE" id="PS51831"/>
    </source>
</evidence>
<feature type="domain" description="HD" evidence="1">
    <location>
        <begin position="38"/>
        <end position="140"/>
    </location>
</feature>
<comment type="caution">
    <text evidence="2">The sequence shown here is derived from an EMBL/GenBank/DDBJ whole genome shotgun (WGS) entry which is preliminary data.</text>
</comment>
<protein>
    <submittedName>
        <fullName evidence="2">HD domain-containing protein</fullName>
    </submittedName>
</protein>
<sequence length="163" mass="19288">MLDIDLKNTNIIFSNKTYQKHLKEIENFEKERYFCRHDLSHFLDVARIFTILIQREKLDIKFDIIYSAALLHDIGRALEYKDGISHDLASIQIAKELLKETSFTKEEIKIIISLIENHRNKTYTNSLESLFYKADKLSRECFNCKAIGLCKWSDEKKNLKIKI</sequence>
<dbReference type="Proteomes" id="UP001357733">
    <property type="component" value="Unassembled WGS sequence"/>
</dbReference>
<dbReference type="NCBIfam" id="TIGR00277">
    <property type="entry name" value="HDIG"/>
    <property type="match status" value="1"/>
</dbReference>
<gene>
    <name evidence="2" type="ORF">VLK81_07615</name>
</gene>
<dbReference type="Gene3D" id="1.10.3210.10">
    <property type="entry name" value="Hypothetical protein af1432"/>
    <property type="match status" value="1"/>
</dbReference>
<evidence type="ECO:0000313" key="3">
    <source>
        <dbReference type="Proteomes" id="UP001357733"/>
    </source>
</evidence>
<proteinExistence type="predicted"/>
<dbReference type="AlphaFoldDB" id="A0AAW9MVT1"/>
<dbReference type="Pfam" id="PF01966">
    <property type="entry name" value="HD"/>
    <property type="match status" value="1"/>
</dbReference>
<name>A0AAW9MVT1_9FIRM</name>
<dbReference type="CDD" id="cd00077">
    <property type="entry name" value="HDc"/>
    <property type="match status" value="1"/>
</dbReference>
<reference evidence="2 3" key="1">
    <citation type="submission" date="2024-01" db="EMBL/GenBank/DDBJ databases">
        <title>Complete genome sequence of Citroniella saccharovorans strain M6.X9, isolated from human fecal sample.</title>
        <authorList>
            <person name="Cheng G."/>
            <person name="Westerholm M."/>
            <person name="Schnurer A."/>
        </authorList>
    </citation>
    <scope>NUCLEOTIDE SEQUENCE [LARGE SCALE GENOMIC DNA]</scope>
    <source>
        <strain evidence="2 3">DSM 29873</strain>
    </source>
</reference>
<accession>A0AAW9MVT1</accession>
<evidence type="ECO:0000313" key="2">
    <source>
        <dbReference type="EMBL" id="MEB3429873.1"/>
    </source>
</evidence>
<dbReference type="InterPro" id="IPR006674">
    <property type="entry name" value="HD_domain"/>
</dbReference>
<dbReference type="InterPro" id="IPR006675">
    <property type="entry name" value="HDIG_dom"/>
</dbReference>
<organism evidence="2 3">
    <name type="scientific">Citroniella saccharovorans</name>
    <dbReference type="NCBI Taxonomy" id="2053367"/>
    <lineage>
        <taxon>Bacteria</taxon>
        <taxon>Bacillati</taxon>
        <taxon>Bacillota</taxon>
        <taxon>Tissierellia</taxon>
        <taxon>Tissierellales</taxon>
        <taxon>Peptoniphilaceae</taxon>
        <taxon>Citroniella</taxon>
    </lineage>
</organism>
<dbReference type="EMBL" id="JAYKOT010000003">
    <property type="protein sequence ID" value="MEB3429873.1"/>
    <property type="molecule type" value="Genomic_DNA"/>
</dbReference>
<dbReference type="SUPFAM" id="SSF109604">
    <property type="entry name" value="HD-domain/PDEase-like"/>
    <property type="match status" value="1"/>
</dbReference>
<keyword evidence="3" id="KW-1185">Reference proteome</keyword>
<dbReference type="InterPro" id="IPR003607">
    <property type="entry name" value="HD/PDEase_dom"/>
</dbReference>